<dbReference type="Proteomes" id="UP001562425">
    <property type="component" value="Unassembled WGS sequence"/>
</dbReference>
<proteinExistence type="predicted"/>
<comment type="caution">
    <text evidence="2">The sequence shown here is derived from an EMBL/GenBank/DDBJ whole genome shotgun (WGS) entry which is preliminary data.</text>
</comment>
<reference evidence="2 3" key="1">
    <citation type="submission" date="2024-05" db="EMBL/GenBank/DDBJ databases">
        <title>Culex pipiens pipiens assembly and annotation.</title>
        <authorList>
            <person name="Alout H."/>
            <person name="Durand T."/>
        </authorList>
    </citation>
    <scope>NUCLEOTIDE SEQUENCE [LARGE SCALE GENOMIC DNA]</scope>
    <source>
        <strain evidence="2">HA-2024</strain>
        <tissue evidence="2">Whole body</tissue>
    </source>
</reference>
<keyword evidence="3" id="KW-1185">Reference proteome</keyword>
<dbReference type="AlphaFoldDB" id="A0ABD1DGG8"/>
<evidence type="ECO:0000313" key="2">
    <source>
        <dbReference type="EMBL" id="KAL1398787.1"/>
    </source>
</evidence>
<organism evidence="2 3">
    <name type="scientific">Culex pipiens pipiens</name>
    <name type="common">Northern house mosquito</name>
    <dbReference type="NCBI Taxonomy" id="38569"/>
    <lineage>
        <taxon>Eukaryota</taxon>
        <taxon>Metazoa</taxon>
        <taxon>Ecdysozoa</taxon>
        <taxon>Arthropoda</taxon>
        <taxon>Hexapoda</taxon>
        <taxon>Insecta</taxon>
        <taxon>Pterygota</taxon>
        <taxon>Neoptera</taxon>
        <taxon>Endopterygota</taxon>
        <taxon>Diptera</taxon>
        <taxon>Nematocera</taxon>
        <taxon>Culicoidea</taxon>
        <taxon>Culicidae</taxon>
        <taxon>Culicinae</taxon>
        <taxon>Culicini</taxon>
        <taxon>Culex</taxon>
        <taxon>Culex</taxon>
    </lineage>
</organism>
<protein>
    <submittedName>
        <fullName evidence="2">Uncharacterized protein</fullName>
    </submittedName>
</protein>
<gene>
    <name evidence="2" type="ORF">pipiens_002342</name>
</gene>
<evidence type="ECO:0000256" key="1">
    <source>
        <dbReference type="SAM" id="MobiDB-lite"/>
    </source>
</evidence>
<dbReference type="EMBL" id="JBEHCU010005772">
    <property type="protein sequence ID" value="KAL1398787.1"/>
    <property type="molecule type" value="Genomic_DNA"/>
</dbReference>
<evidence type="ECO:0000313" key="3">
    <source>
        <dbReference type="Proteomes" id="UP001562425"/>
    </source>
</evidence>
<accession>A0ABD1DGG8</accession>
<sequence length="243" mass="24558">MPRCYIVKKQTAVPAFGRFPTTNGPHQVTFIGAGTGGSTGVGATTTTTVGTPTEVGNVIVNHNGTMATLGASPGVICGPVVGQGATPGTGNVIILNSVSVISGGPAGGGGVTLGSPGGGQMGGVIHHIEDTSSSSAGPTSPTEACVAPIYYTNIAENQNVTSIFSNLKFNILFYKHMPRSCTIMGSASTGRSSSRRFPSCRGSIDESSRSGRLFRRLTATVASYESACSIHFGADEEAALGVV</sequence>
<name>A0ABD1DGG8_CULPP</name>
<feature type="region of interest" description="Disordered" evidence="1">
    <location>
        <begin position="185"/>
        <end position="205"/>
    </location>
</feature>